<sequence length="724" mass="77957">MTGTVPAGPHVVLCRSCDGLSFTLVRCSCTYGGNRLLVSADDWQPGEPYHDCLECDGVGTVGRPCHDCGQTGRRRAQLVLTMVNIDTGAVASASVVPGVVRPEPWPDDGGQSWYLPLAPVLHELAATVGAGTWTDVREPGSTDGPLILLPPGWRPEHSASHRKVLEAQAIAWQSSDAWRLYLGRTAAAPPPDPAAELGRRCRLADLLCLDLVVEVRRQPYGAGLTWAIRYELPDGPVPAEPRSFAADLATAIATTSDHDACYGLDERGRSVPAHQLTAAGPPPSDPPTVDLDQLERRILADCVDLATGAPNPGAQAIWRDGGWWHTSLRDAGTLESLTERSTGQIVSRHTTLLRRGWQPPAPSWLGPPIEYVECPDCDPNSRLQYCDCRLVADRADPDCVHCSGSGRSPSLMRCFTCGGTRRIHRNVTITITDLAGRVVHLTWSAGGPGWRTGVRAWRLGDAGQPWPAGEELWRSGDQVSAPHVATHPGGKPLHQLPGQFRLAGWADTFDIRPEDLVELDGRGQLDQDLRYGTVTLHHIGADPLTEYVTNAARGRPGARLFLLARRPDVPPLADVVRLVLGLRLGVTVTVVDHAPNAGDLRLVQGESWDVTIDCPSRESAPADPPARPSPEAAIAFCLDFLDLAVAGNVPADPEQPIPVPQTPTPIEVDDPVPFLRRLARHHAGQPVAVHYTGTTCQVWLRDREHIRQLAAAPTLPAAVGALGL</sequence>
<comment type="caution">
    <text evidence="1">The sequence shown here is derived from an EMBL/GenBank/DDBJ whole genome shotgun (WGS) entry which is preliminary data.</text>
</comment>
<organism evidence="1 2">
    <name type="scientific">Plantactinospora sonchi</name>
    <dbReference type="NCBI Taxonomy" id="1544735"/>
    <lineage>
        <taxon>Bacteria</taxon>
        <taxon>Bacillati</taxon>
        <taxon>Actinomycetota</taxon>
        <taxon>Actinomycetes</taxon>
        <taxon>Micromonosporales</taxon>
        <taxon>Micromonosporaceae</taxon>
        <taxon>Plantactinospora</taxon>
    </lineage>
</organism>
<gene>
    <name evidence="1" type="ORF">V1633_20250</name>
</gene>
<evidence type="ECO:0000313" key="2">
    <source>
        <dbReference type="Proteomes" id="UP001332243"/>
    </source>
</evidence>
<proteinExistence type="predicted"/>
<dbReference type="RefSeq" id="WP_331215940.1">
    <property type="nucleotide sequence ID" value="NZ_JAZGQK010000017.1"/>
</dbReference>
<protein>
    <submittedName>
        <fullName evidence="1">Uncharacterized protein</fullName>
    </submittedName>
</protein>
<evidence type="ECO:0000313" key="1">
    <source>
        <dbReference type="EMBL" id="MEE6260821.1"/>
    </source>
</evidence>
<dbReference type="EMBL" id="JAZGQK010000017">
    <property type="protein sequence ID" value="MEE6260821.1"/>
    <property type="molecule type" value="Genomic_DNA"/>
</dbReference>
<reference evidence="1 2" key="1">
    <citation type="submission" date="2024-01" db="EMBL/GenBank/DDBJ databases">
        <title>Genome insights into Plantactinospora sonchi sp. nov.</title>
        <authorList>
            <person name="Wang L."/>
        </authorList>
    </citation>
    <scope>NUCLEOTIDE SEQUENCE [LARGE SCALE GENOMIC DNA]</scope>
    <source>
        <strain evidence="1 2">NEAU-QY2</strain>
    </source>
</reference>
<accession>A0ABU7RWD9</accession>
<name>A0ABU7RWD9_9ACTN</name>
<keyword evidence="2" id="KW-1185">Reference proteome</keyword>
<dbReference type="Proteomes" id="UP001332243">
    <property type="component" value="Unassembled WGS sequence"/>
</dbReference>